<protein>
    <submittedName>
        <fullName evidence="1">Uncharacterized protein</fullName>
    </submittedName>
</protein>
<evidence type="ECO:0000313" key="2">
    <source>
        <dbReference type="Proteomes" id="UP000276133"/>
    </source>
</evidence>
<dbReference type="AlphaFoldDB" id="A0A3M7PYZ4"/>
<name>A0A3M7PYZ4_BRAPC</name>
<dbReference type="EMBL" id="REGN01008129">
    <property type="protein sequence ID" value="RNA04367.1"/>
    <property type="molecule type" value="Genomic_DNA"/>
</dbReference>
<gene>
    <name evidence="1" type="ORF">BpHYR1_014137</name>
</gene>
<evidence type="ECO:0000313" key="1">
    <source>
        <dbReference type="EMBL" id="RNA04367.1"/>
    </source>
</evidence>
<sequence>MKESKLTQQRLRNLTIGEANMCRSEKILAQWTACQLKFSAYAKYRGASKTNKQELKSKFNKQTRKVKAIVKSAHKFYEKSKVDKCKSNPKLSFKADDMIDMEPELPLRAKVDCILNPDFGFSPGSIKKKLDELDKNESIVTDVIHPYSIGNEKHRK</sequence>
<reference evidence="1 2" key="1">
    <citation type="journal article" date="2018" name="Sci. Rep.">
        <title>Genomic signatures of local adaptation to the degree of environmental predictability in rotifers.</title>
        <authorList>
            <person name="Franch-Gras L."/>
            <person name="Hahn C."/>
            <person name="Garcia-Roger E.M."/>
            <person name="Carmona M.J."/>
            <person name="Serra M."/>
            <person name="Gomez A."/>
        </authorList>
    </citation>
    <scope>NUCLEOTIDE SEQUENCE [LARGE SCALE GENOMIC DNA]</scope>
    <source>
        <strain evidence="1">HYR1</strain>
    </source>
</reference>
<accession>A0A3M7PYZ4</accession>
<keyword evidence="2" id="KW-1185">Reference proteome</keyword>
<organism evidence="1 2">
    <name type="scientific">Brachionus plicatilis</name>
    <name type="common">Marine rotifer</name>
    <name type="synonym">Brachionus muelleri</name>
    <dbReference type="NCBI Taxonomy" id="10195"/>
    <lineage>
        <taxon>Eukaryota</taxon>
        <taxon>Metazoa</taxon>
        <taxon>Spiralia</taxon>
        <taxon>Gnathifera</taxon>
        <taxon>Rotifera</taxon>
        <taxon>Eurotatoria</taxon>
        <taxon>Monogononta</taxon>
        <taxon>Pseudotrocha</taxon>
        <taxon>Ploima</taxon>
        <taxon>Brachionidae</taxon>
        <taxon>Brachionus</taxon>
    </lineage>
</organism>
<dbReference type="Proteomes" id="UP000276133">
    <property type="component" value="Unassembled WGS sequence"/>
</dbReference>
<proteinExistence type="predicted"/>
<comment type="caution">
    <text evidence="1">The sequence shown here is derived from an EMBL/GenBank/DDBJ whole genome shotgun (WGS) entry which is preliminary data.</text>
</comment>